<dbReference type="FunFam" id="3.30.420.100:FF:000001">
    <property type="entry name" value="50S ribosomal protein L18"/>
    <property type="match status" value="1"/>
</dbReference>
<dbReference type="Gene3D" id="3.30.420.100">
    <property type="match status" value="1"/>
</dbReference>
<keyword evidence="2 7" id="KW-0699">rRNA-binding</keyword>
<comment type="similarity">
    <text evidence="1 7">Belongs to the universal ribosomal protein uL18 family.</text>
</comment>
<dbReference type="PANTHER" id="PTHR12899">
    <property type="entry name" value="39S RIBOSOMAL PROTEIN L18, MITOCHONDRIAL"/>
    <property type="match status" value="1"/>
</dbReference>
<keyword evidence="5 7" id="KW-0687">Ribonucleoprotein</keyword>
<dbReference type="InterPro" id="IPR057268">
    <property type="entry name" value="Ribosomal_L18"/>
</dbReference>
<dbReference type="GO" id="GO:0003735">
    <property type="term" value="F:structural constituent of ribosome"/>
    <property type="evidence" value="ECO:0007669"/>
    <property type="project" value="InterPro"/>
</dbReference>
<dbReference type="SUPFAM" id="SSF53137">
    <property type="entry name" value="Translational machinery components"/>
    <property type="match status" value="1"/>
</dbReference>
<dbReference type="AlphaFoldDB" id="A0A4U1BVB9"/>
<dbReference type="GO" id="GO:0006412">
    <property type="term" value="P:translation"/>
    <property type="evidence" value="ECO:0007669"/>
    <property type="project" value="UniProtKB-UniRule"/>
</dbReference>
<keyword evidence="3 7" id="KW-0694">RNA-binding</keyword>
<evidence type="ECO:0000256" key="2">
    <source>
        <dbReference type="ARBA" id="ARBA00022730"/>
    </source>
</evidence>
<evidence type="ECO:0000256" key="3">
    <source>
        <dbReference type="ARBA" id="ARBA00022884"/>
    </source>
</evidence>
<dbReference type="InterPro" id="IPR005484">
    <property type="entry name" value="Ribosomal_uL18_bac/plant/anim"/>
</dbReference>
<evidence type="ECO:0000256" key="4">
    <source>
        <dbReference type="ARBA" id="ARBA00022980"/>
    </source>
</evidence>
<gene>
    <name evidence="7" type="primary">rplR</name>
    <name evidence="8" type="ORF">FA046_11675</name>
</gene>
<evidence type="ECO:0000256" key="1">
    <source>
        <dbReference type="ARBA" id="ARBA00007116"/>
    </source>
</evidence>
<dbReference type="CDD" id="cd00432">
    <property type="entry name" value="Ribosomal_L18_L5e"/>
    <property type="match status" value="1"/>
</dbReference>
<keyword evidence="4 7" id="KW-0689">Ribosomal protein</keyword>
<evidence type="ECO:0000313" key="9">
    <source>
        <dbReference type="Proteomes" id="UP000308181"/>
    </source>
</evidence>
<reference evidence="8 9" key="1">
    <citation type="submission" date="2019-04" db="EMBL/GenBank/DDBJ databases">
        <title>Pedobacter sp. AR-3-17 sp. nov., isolated from Arctic soil.</title>
        <authorList>
            <person name="Dahal R.H."/>
            <person name="Kim D.-U."/>
        </authorList>
    </citation>
    <scope>NUCLEOTIDE SEQUENCE [LARGE SCALE GENOMIC DNA]</scope>
    <source>
        <strain evidence="8 9">AR-3-17</strain>
    </source>
</reference>
<dbReference type="GO" id="GO:0022625">
    <property type="term" value="C:cytosolic large ribosomal subunit"/>
    <property type="evidence" value="ECO:0007669"/>
    <property type="project" value="TreeGrafter"/>
</dbReference>
<proteinExistence type="inferred from homology"/>
<dbReference type="Pfam" id="PF00861">
    <property type="entry name" value="Ribosomal_L18p"/>
    <property type="match status" value="1"/>
</dbReference>
<evidence type="ECO:0000256" key="5">
    <source>
        <dbReference type="ARBA" id="ARBA00023274"/>
    </source>
</evidence>
<dbReference type="NCBIfam" id="TIGR00060">
    <property type="entry name" value="L18_bact"/>
    <property type="match status" value="1"/>
</dbReference>
<protein>
    <recommendedName>
        <fullName evidence="6 7">Large ribosomal subunit protein uL18</fullName>
    </recommendedName>
</protein>
<comment type="subunit">
    <text evidence="7">Part of the 50S ribosomal subunit; part of the 5S rRNA/L5/L18/L25 subcomplex. Contacts the 5S and 23S rRNAs.</text>
</comment>
<dbReference type="EMBL" id="SWBP01000004">
    <property type="protein sequence ID" value="TKB96739.1"/>
    <property type="molecule type" value="Genomic_DNA"/>
</dbReference>
<dbReference type="RefSeq" id="WP_136826704.1">
    <property type="nucleotide sequence ID" value="NZ_SWBP01000004.1"/>
</dbReference>
<dbReference type="HAMAP" id="MF_01337_B">
    <property type="entry name" value="Ribosomal_uL18_B"/>
    <property type="match status" value="1"/>
</dbReference>
<dbReference type="InterPro" id="IPR004389">
    <property type="entry name" value="Ribosomal_uL18_bac-type"/>
</dbReference>
<comment type="function">
    <text evidence="7">This is one of the proteins that bind and probably mediate the attachment of the 5S RNA into the large ribosomal subunit, where it forms part of the central protuberance.</text>
</comment>
<dbReference type="OrthoDB" id="9810939at2"/>
<comment type="caution">
    <text evidence="8">The sequence shown here is derived from an EMBL/GenBank/DDBJ whole genome shotgun (WGS) entry which is preliminary data.</text>
</comment>
<name>A0A4U1BVB9_9SPHI</name>
<sequence length="118" mass="12979">MAGKIKLSRRERIKKGIRKRITGSPERPRLSVFRSNKGIYAQIIDDNDGKTLVAASSSEKDFSAKGTKIDQSKEVGKKVAEKAIAAGIKEVVFDRNGYLYHGRVKSLAEGAREAGLIF</sequence>
<evidence type="ECO:0000256" key="6">
    <source>
        <dbReference type="ARBA" id="ARBA00035197"/>
    </source>
</evidence>
<keyword evidence="9" id="KW-1185">Reference proteome</keyword>
<evidence type="ECO:0000313" key="8">
    <source>
        <dbReference type="EMBL" id="TKB96739.1"/>
    </source>
</evidence>
<dbReference type="Proteomes" id="UP000308181">
    <property type="component" value="Unassembled WGS sequence"/>
</dbReference>
<dbReference type="PANTHER" id="PTHR12899:SF3">
    <property type="entry name" value="LARGE RIBOSOMAL SUBUNIT PROTEIN UL18M"/>
    <property type="match status" value="1"/>
</dbReference>
<accession>A0A4U1BVB9</accession>
<evidence type="ECO:0000256" key="7">
    <source>
        <dbReference type="HAMAP-Rule" id="MF_01337"/>
    </source>
</evidence>
<organism evidence="8 9">
    <name type="scientific">Pedobacter cryophilus</name>
    <dbReference type="NCBI Taxonomy" id="2571271"/>
    <lineage>
        <taxon>Bacteria</taxon>
        <taxon>Pseudomonadati</taxon>
        <taxon>Bacteroidota</taxon>
        <taxon>Sphingobacteriia</taxon>
        <taxon>Sphingobacteriales</taxon>
        <taxon>Sphingobacteriaceae</taxon>
        <taxon>Pedobacter</taxon>
    </lineage>
</organism>
<dbReference type="GO" id="GO:0008097">
    <property type="term" value="F:5S rRNA binding"/>
    <property type="evidence" value="ECO:0007669"/>
    <property type="project" value="TreeGrafter"/>
</dbReference>